<protein>
    <submittedName>
        <fullName evidence="2">Chemosensory protein</fullName>
    </submittedName>
</protein>
<dbReference type="InterPro" id="IPR036682">
    <property type="entry name" value="OS_D_A10/PebIII_sf"/>
</dbReference>
<dbReference type="Pfam" id="PF03392">
    <property type="entry name" value="OS-D"/>
    <property type="match status" value="1"/>
</dbReference>
<organism evidence="2">
    <name type="scientific">Corythucha ciliata</name>
    <name type="common">Sycamore lace bug</name>
    <name type="synonym">Tingis ciliata</name>
    <dbReference type="NCBI Taxonomy" id="369451"/>
    <lineage>
        <taxon>Eukaryota</taxon>
        <taxon>Metazoa</taxon>
        <taxon>Ecdysozoa</taxon>
        <taxon>Arthropoda</taxon>
        <taxon>Hexapoda</taxon>
        <taxon>Insecta</taxon>
        <taxon>Pterygota</taxon>
        <taxon>Neoptera</taxon>
        <taxon>Paraneoptera</taxon>
        <taxon>Hemiptera</taxon>
        <taxon>Heteroptera</taxon>
        <taxon>Panheteroptera</taxon>
        <taxon>Cimicomorpha</taxon>
        <taxon>Tingidae</taxon>
        <taxon>Corythucha</taxon>
    </lineage>
</organism>
<keyword evidence="1" id="KW-0732">Signal</keyword>
<dbReference type="Gene3D" id="1.10.2080.10">
    <property type="entry name" value="Insect odorant-binding protein A10/Ejaculatory bulb-specific protein 3"/>
    <property type="match status" value="1"/>
</dbReference>
<dbReference type="EMBL" id="MG948438">
    <property type="protein sequence ID" value="AVM86425.1"/>
    <property type="molecule type" value="mRNA"/>
</dbReference>
<feature type="chain" id="PRO_5015416660" evidence="1">
    <location>
        <begin position="21"/>
        <end position="126"/>
    </location>
</feature>
<proteinExistence type="evidence at transcript level"/>
<dbReference type="PANTHER" id="PTHR11257">
    <property type="entry name" value="CHEMOSENSORY PROTEIN-RELATED"/>
    <property type="match status" value="1"/>
</dbReference>
<evidence type="ECO:0000313" key="2">
    <source>
        <dbReference type="EMBL" id="AVM86425.1"/>
    </source>
</evidence>
<feature type="signal peptide" evidence="1">
    <location>
        <begin position="1"/>
        <end position="20"/>
    </location>
</feature>
<dbReference type="SUPFAM" id="SSF100910">
    <property type="entry name" value="Chemosensory protein Csp2"/>
    <property type="match status" value="1"/>
</dbReference>
<reference evidence="2" key="1">
    <citation type="journal article" date="2018" name="Front. Physiol.">
        <title>Identification of an Alarm Pheromone-Binding Chemosensory Protein From the Invasive Sycamore Lace Bug Corythucha ciliata (Say).</title>
        <authorList>
            <person name="Li F."/>
            <person name="Fu N."/>
            <person name="Li D."/>
            <person name="Chang H."/>
            <person name="Qu C."/>
            <person name="Wang R."/>
            <person name="Xu Y."/>
            <person name="Luo C."/>
        </authorList>
    </citation>
    <scope>NUCLEOTIDE SEQUENCE</scope>
</reference>
<dbReference type="PANTHER" id="PTHR11257:SF13">
    <property type="entry name" value="GEO07322P1"/>
    <property type="match status" value="1"/>
</dbReference>
<name>A0A2S0M1E6_CORCT</name>
<accession>A0A2S0M1E6</accession>
<dbReference type="AlphaFoldDB" id="A0A2S0M1E6"/>
<evidence type="ECO:0000256" key="1">
    <source>
        <dbReference type="SAM" id="SignalP"/>
    </source>
</evidence>
<dbReference type="InterPro" id="IPR005055">
    <property type="entry name" value="A10/PebIII"/>
</dbReference>
<sequence>MAVFGVFLLLALHVLATATAYTTSYDKVDIDNIFKNERLYKKYLECLLDKGPCPPEGKELKTIIPDALATGCEKCTEQQKAGVMKAMKFLIKDHKEDFDLLADLYDKNGEYRKKYQDMAKEHGIEI</sequence>